<keyword evidence="3" id="KW-0650">Protein phosphatase inhibitor</keyword>
<feature type="compositionally biased region" description="Basic and acidic residues" evidence="4">
    <location>
        <begin position="83"/>
        <end position="95"/>
    </location>
</feature>
<dbReference type="GO" id="GO:0005737">
    <property type="term" value="C:cytoplasm"/>
    <property type="evidence" value="ECO:0007669"/>
    <property type="project" value="InterPro"/>
</dbReference>
<gene>
    <name evidence="5" type="primary">PPP1R14B</name>
    <name evidence="5" type="ORF">N1851_032872</name>
</gene>
<name>A0AA47NP59_MERPO</name>
<comment type="similarity">
    <text evidence="1">Belongs to the PP1 inhibitor family.</text>
</comment>
<proteinExistence type="inferred from homology"/>
<keyword evidence="6" id="KW-1185">Reference proteome</keyword>
<dbReference type="PANTHER" id="PTHR16188">
    <property type="entry name" value="PROTEIN PHOSPHATASE 1 INHIBITOR POTENTIATED BY PROTEIN KINASE C"/>
    <property type="match status" value="1"/>
</dbReference>
<feature type="region of interest" description="Disordered" evidence="4">
    <location>
        <begin position="37"/>
        <end position="115"/>
    </location>
</feature>
<feature type="compositionally biased region" description="Basic and acidic residues" evidence="4">
    <location>
        <begin position="45"/>
        <end position="73"/>
    </location>
</feature>
<dbReference type="InterPro" id="IPR036658">
    <property type="entry name" value="CPI-17_sf"/>
</dbReference>
<keyword evidence="2" id="KW-0597">Phosphoprotein</keyword>
<protein>
    <submittedName>
        <fullName evidence="5">Protein phosphatase 1 regulatory subunit 14B</fullName>
    </submittedName>
</protein>
<dbReference type="GO" id="GO:0004865">
    <property type="term" value="F:protein serine/threonine phosphatase inhibitor activity"/>
    <property type="evidence" value="ECO:0007669"/>
    <property type="project" value="TreeGrafter"/>
</dbReference>
<evidence type="ECO:0000313" key="5">
    <source>
        <dbReference type="EMBL" id="KAK0132305.1"/>
    </source>
</evidence>
<dbReference type="EMBL" id="JAOPHQ010006272">
    <property type="protein sequence ID" value="KAK0132305.1"/>
    <property type="molecule type" value="Genomic_DNA"/>
</dbReference>
<evidence type="ECO:0000256" key="3">
    <source>
        <dbReference type="ARBA" id="ARBA00023272"/>
    </source>
</evidence>
<dbReference type="AlphaFoldDB" id="A0AA47NP59"/>
<dbReference type="Proteomes" id="UP001174136">
    <property type="component" value="Unassembled WGS sequence"/>
</dbReference>
<evidence type="ECO:0000256" key="1">
    <source>
        <dbReference type="ARBA" id="ARBA00005483"/>
    </source>
</evidence>
<sequence>MNCLPTLRWRVELNKLAFIGKRKRMNELVCLERQAVPRGSQETNRLSDRGESGREWKAKNKQESEEKAVPARPERHRRKGRRREPQRQAKTHDTTRYQQIGSPEAMAGMASTEPGAQSRVMFQTADKAEEPPSRKLGKLTVKYNRKDLRRRLDIEEWIDGQLHLLFDCEIRTLTHRGGWCLCDSAMDQHPIQGSYPCLTPICPLG</sequence>
<dbReference type="Gene3D" id="1.10.150.220">
    <property type="entry name" value="CPI-17"/>
    <property type="match status" value="1"/>
</dbReference>
<accession>A0AA47NP59</accession>
<evidence type="ECO:0000256" key="4">
    <source>
        <dbReference type="SAM" id="MobiDB-lite"/>
    </source>
</evidence>
<reference evidence="5" key="1">
    <citation type="journal article" date="2023" name="Front. Mar. Sci.">
        <title>A new Merluccius polli reference genome to investigate the effects of global change in West African waters.</title>
        <authorList>
            <person name="Mateo J.L."/>
            <person name="Blanco-Fernandez C."/>
            <person name="Garcia-Vazquez E."/>
            <person name="Machado-Schiaffino G."/>
        </authorList>
    </citation>
    <scope>NUCLEOTIDE SEQUENCE</scope>
    <source>
        <strain evidence="5">C29</strain>
        <tissue evidence="5">Fin</tissue>
    </source>
</reference>
<dbReference type="PANTHER" id="PTHR16188:SF19">
    <property type="entry name" value="PROTEIN PHOSPHATASE 1 REGULATORY SUBUNIT 14B"/>
    <property type="match status" value="1"/>
</dbReference>
<dbReference type="InterPro" id="IPR008025">
    <property type="entry name" value="CPI-17"/>
</dbReference>
<evidence type="ECO:0000256" key="2">
    <source>
        <dbReference type="ARBA" id="ARBA00022553"/>
    </source>
</evidence>
<organism evidence="5 6">
    <name type="scientific">Merluccius polli</name>
    <name type="common">Benguela hake</name>
    <name type="synonym">Merluccius cadenati</name>
    <dbReference type="NCBI Taxonomy" id="89951"/>
    <lineage>
        <taxon>Eukaryota</taxon>
        <taxon>Metazoa</taxon>
        <taxon>Chordata</taxon>
        <taxon>Craniata</taxon>
        <taxon>Vertebrata</taxon>
        <taxon>Euteleostomi</taxon>
        <taxon>Actinopterygii</taxon>
        <taxon>Neopterygii</taxon>
        <taxon>Teleostei</taxon>
        <taxon>Neoteleostei</taxon>
        <taxon>Acanthomorphata</taxon>
        <taxon>Zeiogadaria</taxon>
        <taxon>Gadariae</taxon>
        <taxon>Gadiformes</taxon>
        <taxon>Gadoidei</taxon>
        <taxon>Merlucciidae</taxon>
        <taxon>Merluccius</taxon>
    </lineage>
</organism>
<dbReference type="GO" id="GO:0045087">
    <property type="term" value="P:innate immune response"/>
    <property type="evidence" value="ECO:0007669"/>
    <property type="project" value="TreeGrafter"/>
</dbReference>
<dbReference type="Pfam" id="PF05361">
    <property type="entry name" value="PP1_inhibitor"/>
    <property type="match status" value="1"/>
</dbReference>
<comment type="caution">
    <text evidence="5">The sequence shown here is derived from an EMBL/GenBank/DDBJ whole genome shotgun (WGS) entry which is preliminary data.</text>
</comment>
<evidence type="ECO:0000313" key="6">
    <source>
        <dbReference type="Proteomes" id="UP001174136"/>
    </source>
</evidence>
<dbReference type="SUPFAM" id="SSF81790">
    <property type="entry name" value="Myosin phosphatase inhibitor 17kDa protein, CPI-17"/>
    <property type="match status" value="1"/>
</dbReference>